<dbReference type="AlphaFoldDB" id="A0A840XYM6"/>
<keyword evidence="2" id="KW-1185">Reference proteome</keyword>
<reference evidence="1 2" key="1">
    <citation type="submission" date="2020-08" db="EMBL/GenBank/DDBJ databases">
        <title>Genomic Encyclopedia of Type Strains, Phase IV (KMG-IV): sequencing the most valuable type-strain genomes for metagenomic binning, comparative biology and taxonomic classification.</title>
        <authorList>
            <person name="Goeker M."/>
        </authorList>
    </citation>
    <scope>NUCLEOTIDE SEQUENCE [LARGE SCALE GENOMIC DNA]</scope>
    <source>
        <strain evidence="1 2">DSM 25622</strain>
    </source>
</reference>
<dbReference type="InterPro" id="IPR027417">
    <property type="entry name" value="P-loop_NTPase"/>
</dbReference>
<evidence type="ECO:0000313" key="2">
    <source>
        <dbReference type="Proteomes" id="UP000580654"/>
    </source>
</evidence>
<organism evidence="1 2">
    <name type="scientific">Muricoccus pecuniae</name>
    <dbReference type="NCBI Taxonomy" id="693023"/>
    <lineage>
        <taxon>Bacteria</taxon>
        <taxon>Pseudomonadati</taxon>
        <taxon>Pseudomonadota</taxon>
        <taxon>Alphaproteobacteria</taxon>
        <taxon>Acetobacterales</taxon>
        <taxon>Roseomonadaceae</taxon>
        <taxon>Muricoccus</taxon>
    </lineage>
</organism>
<dbReference type="EMBL" id="JACIJD010000006">
    <property type="protein sequence ID" value="MBB5693585.1"/>
    <property type="molecule type" value="Genomic_DNA"/>
</dbReference>
<dbReference type="RefSeq" id="WP_184516048.1">
    <property type="nucleotide sequence ID" value="NZ_JACIJD010000006.1"/>
</dbReference>
<evidence type="ECO:0000313" key="1">
    <source>
        <dbReference type="EMBL" id="MBB5693585.1"/>
    </source>
</evidence>
<evidence type="ECO:0008006" key="3">
    <source>
        <dbReference type="Google" id="ProtNLM"/>
    </source>
</evidence>
<dbReference type="Gene3D" id="3.40.50.300">
    <property type="entry name" value="P-loop containing nucleotide triphosphate hydrolases"/>
    <property type="match status" value="1"/>
</dbReference>
<gene>
    <name evidence="1" type="ORF">FHS87_001618</name>
</gene>
<protein>
    <recommendedName>
        <fullName evidence="3">(d)CMP kinase</fullName>
    </recommendedName>
</protein>
<accession>A0A840XYM6</accession>
<sequence length="190" mass="21519">MIPDEPTRCETEKPMIPAMQPIPGADDLLTHLRSFCFPWRALTIAIDGRNGAGKSSLARYLAWQLGMPVLETDLWLSSMSPVTHRIGDLGEMVQSRHRQGRPVIIEGIMMLRTLELIGVQPDYFIVVTNEAEAEPEDDDEDRGAPQCLSEEVDAYLRERQPAKRADFRLTWREPEVRMSVTDGTADIDLR</sequence>
<dbReference type="SUPFAM" id="SSF52540">
    <property type="entry name" value="P-loop containing nucleoside triphosphate hydrolases"/>
    <property type="match status" value="1"/>
</dbReference>
<comment type="caution">
    <text evidence="1">The sequence shown here is derived from an EMBL/GenBank/DDBJ whole genome shotgun (WGS) entry which is preliminary data.</text>
</comment>
<dbReference type="Proteomes" id="UP000580654">
    <property type="component" value="Unassembled WGS sequence"/>
</dbReference>
<proteinExistence type="predicted"/>
<name>A0A840XYM6_9PROT</name>